<dbReference type="OrthoDB" id="9815217at2"/>
<evidence type="ECO:0000256" key="4">
    <source>
        <dbReference type="ARBA" id="ARBA00022692"/>
    </source>
</evidence>
<keyword evidence="5 9" id="KW-1133">Transmembrane helix</keyword>
<evidence type="ECO:0000313" key="12">
    <source>
        <dbReference type="Proteomes" id="UP000184334"/>
    </source>
</evidence>
<dbReference type="GO" id="GO:0005886">
    <property type="term" value="C:plasma membrane"/>
    <property type="evidence" value="ECO:0007669"/>
    <property type="project" value="UniProtKB-SubCell"/>
</dbReference>
<evidence type="ECO:0000256" key="2">
    <source>
        <dbReference type="ARBA" id="ARBA00008914"/>
    </source>
</evidence>
<dbReference type="InterPro" id="IPR006665">
    <property type="entry name" value="OmpA-like"/>
</dbReference>
<keyword evidence="6 7" id="KW-0472">Membrane</keyword>
<accession>A0A1M4XEL9</accession>
<comment type="similarity">
    <text evidence="2">Belongs to the MotB family.</text>
</comment>
<evidence type="ECO:0000256" key="7">
    <source>
        <dbReference type="PROSITE-ProRule" id="PRU00473"/>
    </source>
</evidence>
<dbReference type="AlphaFoldDB" id="A0A1M4XEL9"/>
<dbReference type="Gene3D" id="3.30.1330.60">
    <property type="entry name" value="OmpA-like domain"/>
    <property type="match status" value="1"/>
</dbReference>
<sequence length="293" mass="33447">MANKCKKDEGPPPPAAWLATFSDLNSLLMTFFVMLFSMSSISPGKFQQAAISFRSPFSGTPPSVLTGGRSLSEESLITSNPGIRVELFRLQDNPKYKGRITIEENDKGTIIKMQDMAFFEPGSARLTADAKELLYKLGIILIEHSNNAIEIYGFTDDRPPSNTSIYPSNWHLGAARAASVAKFYADEMKQKRILERLAEVKEGKFDPEYYYNAGRFFPIAVGDKEIKKDIDNLKSNIEAQKLKLKEDFEQGKINISNMKLEEKKLDDKYKNELETLRNRYRRIDLLILRQRLR</sequence>
<dbReference type="Pfam" id="PF00691">
    <property type="entry name" value="OmpA"/>
    <property type="match status" value="1"/>
</dbReference>
<name>A0A1M4XEL9_MARH1</name>
<evidence type="ECO:0000259" key="10">
    <source>
        <dbReference type="PROSITE" id="PS51123"/>
    </source>
</evidence>
<keyword evidence="4 9" id="KW-0812">Transmembrane</keyword>
<dbReference type="InterPro" id="IPR036737">
    <property type="entry name" value="OmpA-like_sf"/>
</dbReference>
<dbReference type="RefSeq" id="WP_072864883.1">
    <property type="nucleotide sequence ID" value="NZ_FQUI01000022.1"/>
</dbReference>
<evidence type="ECO:0000256" key="1">
    <source>
        <dbReference type="ARBA" id="ARBA00004162"/>
    </source>
</evidence>
<evidence type="ECO:0000256" key="3">
    <source>
        <dbReference type="ARBA" id="ARBA00022475"/>
    </source>
</evidence>
<reference evidence="11" key="1">
    <citation type="submission" date="2016-11" db="EMBL/GenBank/DDBJ databases">
        <authorList>
            <person name="Varghese N."/>
            <person name="Submissions S."/>
        </authorList>
    </citation>
    <scope>NUCLEOTIDE SEQUENCE [LARGE SCALE GENOMIC DNA]</scope>
    <source>
        <strain evidence="11">DSM 16785</strain>
    </source>
</reference>
<proteinExistence type="inferred from homology"/>
<feature type="coiled-coil region" evidence="8">
    <location>
        <begin position="223"/>
        <end position="250"/>
    </location>
</feature>
<dbReference type="PROSITE" id="PS51123">
    <property type="entry name" value="OMPA_2"/>
    <property type="match status" value="1"/>
</dbReference>
<comment type="subcellular location">
    <subcellularLocation>
        <location evidence="1">Cell membrane</location>
        <topology evidence="1">Single-pass membrane protein</topology>
    </subcellularLocation>
</comment>
<protein>
    <submittedName>
        <fullName evidence="11">Chemotaxis protein MotB</fullName>
    </submittedName>
</protein>
<dbReference type="EMBL" id="FQUI01000022">
    <property type="protein sequence ID" value="SHE91873.1"/>
    <property type="molecule type" value="Genomic_DNA"/>
</dbReference>
<comment type="caution">
    <text evidence="11">The sequence shown here is derived from an EMBL/GenBank/DDBJ whole genome shotgun (WGS) entry which is preliminary data.</text>
</comment>
<feature type="domain" description="OmpA-like" evidence="10">
    <location>
        <begin position="106"/>
        <end position="243"/>
    </location>
</feature>
<dbReference type="Pfam" id="PF13677">
    <property type="entry name" value="MotB_plug"/>
    <property type="match status" value="1"/>
</dbReference>
<dbReference type="STRING" id="1122195.SAMN02745164_01406"/>
<organism evidence="11 12">
    <name type="scientific">Marinitoga hydrogenitolerans (strain DSM 16785 / JCM 12826 / AT1271)</name>
    <dbReference type="NCBI Taxonomy" id="1122195"/>
    <lineage>
        <taxon>Bacteria</taxon>
        <taxon>Thermotogati</taxon>
        <taxon>Thermotogota</taxon>
        <taxon>Thermotogae</taxon>
        <taxon>Petrotogales</taxon>
        <taxon>Petrotogaceae</taxon>
        <taxon>Marinitoga</taxon>
    </lineage>
</organism>
<dbReference type="InterPro" id="IPR025713">
    <property type="entry name" value="MotB-like_N_dom"/>
</dbReference>
<keyword evidence="12" id="KW-1185">Reference proteome</keyword>
<evidence type="ECO:0000256" key="6">
    <source>
        <dbReference type="ARBA" id="ARBA00023136"/>
    </source>
</evidence>
<dbReference type="SUPFAM" id="SSF103088">
    <property type="entry name" value="OmpA-like"/>
    <property type="match status" value="1"/>
</dbReference>
<dbReference type="PANTHER" id="PTHR30329">
    <property type="entry name" value="STATOR ELEMENT OF FLAGELLAR MOTOR COMPLEX"/>
    <property type="match status" value="1"/>
</dbReference>
<keyword evidence="8" id="KW-0175">Coiled coil</keyword>
<keyword evidence="3" id="KW-1003">Cell membrane</keyword>
<feature type="transmembrane region" description="Helical" evidence="9">
    <location>
        <begin position="15"/>
        <end position="36"/>
    </location>
</feature>
<dbReference type="PANTHER" id="PTHR30329:SF21">
    <property type="entry name" value="LIPOPROTEIN YIAD-RELATED"/>
    <property type="match status" value="1"/>
</dbReference>
<gene>
    <name evidence="11" type="ORF">SAMN02745164_01406</name>
</gene>
<dbReference type="InterPro" id="IPR050330">
    <property type="entry name" value="Bact_OuterMem_StrucFunc"/>
</dbReference>
<evidence type="ECO:0000313" key="11">
    <source>
        <dbReference type="EMBL" id="SHE91873.1"/>
    </source>
</evidence>
<evidence type="ECO:0000256" key="8">
    <source>
        <dbReference type="SAM" id="Coils"/>
    </source>
</evidence>
<evidence type="ECO:0000256" key="9">
    <source>
        <dbReference type="SAM" id="Phobius"/>
    </source>
</evidence>
<dbReference type="Proteomes" id="UP000184334">
    <property type="component" value="Unassembled WGS sequence"/>
</dbReference>
<evidence type="ECO:0000256" key="5">
    <source>
        <dbReference type="ARBA" id="ARBA00022989"/>
    </source>
</evidence>